<reference evidence="3 4" key="1">
    <citation type="journal article" date="2017" name="Mol. Biol. Evol.">
        <title>The 4-celled Tetrabaena socialis nuclear genome reveals the essential components for genetic control of cell number at the origin of multicellularity in the volvocine lineage.</title>
        <authorList>
            <person name="Featherston J."/>
            <person name="Arakaki Y."/>
            <person name="Hanschen E.R."/>
            <person name="Ferris P.J."/>
            <person name="Michod R.E."/>
            <person name="Olson B.J.S.C."/>
            <person name="Nozaki H."/>
            <person name="Durand P.M."/>
        </authorList>
    </citation>
    <scope>NUCLEOTIDE SEQUENCE [LARGE SCALE GENOMIC DNA]</scope>
    <source>
        <strain evidence="3 4">NIES-571</strain>
    </source>
</reference>
<feature type="compositionally biased region" description="Basic and acidic residues" evidence="2">
    <location>
        <begin position="19"/>
        <end position="35"/>
    </location>
</feature>
<dbReference type="PROSITE" id="PS50294">
    <property type="entry name" value="WD_REPEATS_REGION"/>
    <property type="match status" value="3"/>
</dbReference>
<dbReference type="EMBL" id="PGGS01000057">
    <property type="protein sequence ID" value="PNH10392.1"/>
    <property type="molecule type" value="Genomic_DNA"/>
</dbReference>
<dbReference type="InterPro" id="IPR001680">
    <property type="entry name" value="WD40_rpt"/>
</dbReference>
<dbReference type="PANTHER" id="PTHR19879:SF9">
    <property type="entry name" value="TRANSCRIPTION INITIATION FACTOR TFIID SUBUNIT 5"/>
    <property type="match status" value="1"/>
</dbReference>
<dbReference type="Proteomes" id="UP000236333">
    <property type="component" value="Unassembled WGS sequence"/>
</dbReference>
<dbReference type="InterPro" id="IPR011044">
    <property type="entry name" value="Quino_amine_DH_bsu"/>
</dbReference>
<keyword evidence="4" id="KW-1185">Reference proteome</keyword>
<dbReference type="CDD" id="cd00200">
    <property type="entry name" value="WD40"/>
    <property type="match status" value="1"/>
</dbReference>
<feature type="region of interest" description="Disordered" evidence="2">
    <location>
        <begin position="666"/>
        <end position="695"/>
    </location>
</feature>
<dbReference type="Gene3D" id="2.130.10.10">
    <property type="entry name" value="YVTN repeat-like/Quinoprotein amine dehydrogenase"/>
    <property type="match status" value="1"/>
</dbReference>
<dbReference type="SUPFAM" id="SSF50969">
    <property type="entry name" value="YVTN repeat-like/Quinoprotein amine dehydrogenase"/>
    <property type="match status" value="1"/>
</dbReference>
<feature type="repeat" description="WD" evidence="1">
    <location>
        <begin position="368"/>
        <end position="400"/>
    </location>
</feature>
<keyword evidence="3" id="KW-0808">Transferase</keyword>
<proteinExistence type="predicted"/>
<feature type="region of interest" description="Disordered" evidence="2">
    <location>
        <begin position="130"/>
        <end position="176"/>
    </location>
</feature>
<protein>
    <submittedName>
        <fullName evidence="3">Putative serine/threonine-protein kinase</fullName>
    </submittedName>
</protein>
<accession>A0A2J8AD02</accession>
<feature type="compositionally biased region" description="Gly residues" evidence="2">
    <location>
        <begin position="132"/>
        <end position="142"/>
    </location>
</feature>
<dbReference type="Pfam" id="PF00400">
    <property type="entry name" value="WD40"/>
    <property type="match status" value="4"/>
</dbReference>
<evidence type="ECO:0000256" key="1">
    <source>
        <dbReference type="PROSITE-ProRule" id="PRU00221"/>
    </source>
</evidence>
<dbReference type="SMART" id="SM00320">
    <property type="entry name" value="WD40"/>
    <property type="match status" value="4"/>
</dbReference>
<evidence type="ECO:0000256" key="2">
    <source>
        <dbReference type="SAM" id="MobiDB-lite"/>
    </source>
</evidence>
<dbReference type="AlphaFoldDB" id="A0A2J8AD02"/>
<keyword evidence="1" id="KW-0853">WD repeat</keyword>
<name>A0A2J8AD02_9CHLO</name>
<feature type="region of interest" description="Disordered" evidence="2">
    <location>
        <begin position="1"/>
        <end position="35"/>
    </location>
</feature>
<evidence type="ECO:0000313" key="4">
    <source>
        <dbReference type="Proteomes" id="UP000236333"/>
    </source>
</evidence>
<organism evidence="3 4">
    <name type="scientific">Tetrabaena socialis</name>
    <dbReference type="NCBI Taxonomy" id="47790"/>
    <lineage>
        <taxon>Eukaryota</taxon>
        <taxon>Viridiplantae</taxon>
        <taxon>Chlorophyta</taxon>
        <taxon>core chlorophytes</taxon>
        <taxon>Chlorophyceae</taxon>
        <taxon>CS clade</taxon>
        <taxon>Chlamydomonadales</taxon>
        <taxon>Tetrabaenaceae</taxon>
        <taxon>Tetrabaena</taxon>
    </lineage>
</organism>
<dbReference type="SUPFAM" id="SSF50978">
    <property type="entry name" value="WD40 repeat-like"/>
    <property type="match status" value="1"/>
</dbReference>
<comment type="caution">
    <text evidence="3">The sequence shown here is derived from an EMBL/GenBank/DDBJ whole genome shotgun (WGS) entry which is preliminary data.</text>
</comment>
<feature type="repeat" description="WD" evidence="1">
    <location>
        <begin position="410"/>
        <end position="451"/>
    </location>
</feature>
<feature type="region of interest" description="Disordered" evidence="2">
    <location>
        <begin position="575"/>
        <end position="595"/>
    </location>
</feature>
<keyword evidence="3" id="KW-0418">Kinase</keyword>
<dbReference type="GO" id="GO:0016301">
    <property type="term" value="F:kinase activity"/>
    <property type="evidence" value="ECO:0007669"/>
    <property type="project" value="UniProtKB-KW"/>
</dbReference>
<evidence type="ECO:0000313" key="3">
    <source>
        <dbReference type="EMBL" id="PNH10392.1"/>
    </source>
</evidence>
<feature type="repeat" description="WD" evidence="1">
    <location>
        <begin position="452"/>
        <end position="493"/>
    </location>
</feature>
<dbReference type="InterPro" id="IPR036322">
    <property type="entry name" value="WD40_repeat_dom_sf"/>
</dbReference>
<gene>
    <name evidence="3" type="ORF">TSOC_002867</name>
</gene>
<dbReference type="PROSITE" id="PS50082">
    <property type="entry name" value="WD_REPEATS_2"/>
    <property type="match status" value="3"/>
</dbReference>
<dbReference type="PANTHER" id="PTHR19879">
    <property type="entry name" value="TRANSCRIPTION INITIATION FACTOR TFIID"/>
    <property type="match status" value="1"/>
</dbReference>
<dbReference type="OrthoDB" id="727118at2759"/>
<sequence>MGCAASANARPSALLLVEPEVRSSSHEPTEKEKTAVQEFDLRSAHSIITPARKSQVVSAIPAVSPDGPLSPVVPGRPPLPPVDPNRRASLHFQHGIGPAPVGGHRRSSDNLLLPGYGGSYPGRSSGLLMVGEGEGPDGGGGTPPRRRVSHGGGILKQSSRPDLGGHGSLRPAGTRSIAFKEAPPMFAREDDDDFPEEDYALLEGTGGAQEYDFTPLQMWLTSPRAPQVCVLSGQAGSGKSTISAALCWDEEAQERRKKAIMKGVAAPSISGRKPPPAPRSIAAAAAAAVLSADHTGDLAVVFPAEDRELARQISGLAGAHKPVVHAYHFCKYSDVRRSSPVRIVKTLAYQLAQKLPLLRSYYAGLDLGQGHTDVVRCVAFSPSGHLLASASSDWTVRLWDPVAGTDRGVLSGHSDRVLALTWSPNNRLLASSCHGGSIIVWDAVTLEPRLTLKGHAAPVNALAFSPNSKSLASGSADKTVRLWHTQLGEQQVMIKGSSGAISSVEFDSSGKLLASSSLDEKMVRVWDPASGMLLCVITNAALCAPGAFSMYSLARHAPCVRAIALKPRPAASGGVVGGGDRGSGGGGAGAGSGGGAAVGATSLSGGVGTSTFGRAPSFTPHNLLQPSMTMRLERNSPSGLALGPAGPSTEVTMNYNFIVNNMGPPAGSGAAPTGERNSGGGGPLPTFNPGASSGFSFQPGGGGGVVLQTAMSMRSSLSSMDEIPRLMELVSEADNPIVPIYTQFVSPKRVCVSGKKVVMSDGPHLYFFEHNEGKIVGWKNRIQSAAT</sequence>
<dbReference type="InterPro" id="IPR015943">
    <property type="entry name" value="WD40/YVTN_repeat-like_dom_sf"/>
</dbReference>